<dbReference type="EMBL" id="HBUF01162428">
    <property type="protein sequence ID" value="CAG6650450.1"/>
    <property type="molecule type" value="Transcribed_RNA"/>
</dbReference>
<accession>A0A8D8W972</accession>
<organism evidence="1">
    <name type="scientific">Cacopsylla melanoneura</name>
    <dbReference type="NCBI Taxonomy" id="428564"/>
    <lineage>
        <taxon>Eukaryota</taxon>
        <taxon>Metazoa</taxon>
        <taxon>Ecdysozoa</taxon>
        <taxon>Arthropoda</taxon>
        <taxon>Hexapoda</taxon>
        <taxon>Insecta</taxon>
        <taxon>Pterygota</taxon>
        <taxon>Neoptera</taxon>
        <taxon>Paraneoptera</taxon>
        <taxon>Hemiptera</taxon>
        <taxon>Sternorrhyncha</taxon>
        <taxon>Psylloidea</taxon>
        <taxon>Psyllidae</taxon>
        <taxon>Psyllinae</taxon>
        <taxon>Cacopsylla</taxon>
    </lineage>
</organism>
<dbReference type="EMBL" id="HBUF01162427">
    <property type="protein sequence ID" value="CAG6650448.1"/>
    <property type="molecule type" value="Transcribed_RNA"/>
</dbReference>
<evidence type="ECO:0000313" key="1">
    <source>
        <dbReference type="EMBL" id="CAG6650448.1"/>
    </source>
</evidence>
<proteinExistence type="predicted"/>
<protein>
    <submittedName>
        <fullName evidence="1">Uncharacterized protein</fullName>
    </submittedName>
</protein>
<dbReference type="AlphaFoldDB" id="A0A8D8W972"/>
<name>A0A8D8W972_9HEMI</name>
<sequence>MNFADNMNSIEGGQPSYKKLQDLELDKEYKIKDFKIIETQYGSKLSVLIDDYRILLPNRYAKKYTQKELDKINNDKNAKHYITYSGQKSIGNSKTMHDISFRTKSRNTDL</sequence>
<reference evidence="1" key="1">
    <citation type="submission" date="2021-05" db="EMBL/GenBank/DDBJ databases">
        <authorList>
            <person name="Alioto T."/>
            <person name="Alioto T."/>
            <person name="Gomez Garrido J."/>
        </authorList>
    </citation>
    <scope>NUCLEOTIDE SEQUENCE</scope>
</reference>